<protein>
    <submittedName>
        <fullName evidence="1">GDYXXLXY protein</fullName>
    </submittedName>
</protein>
<comment type="caution">
    <text evidence="1">The sequence shown here is derived from an EMBL/GenBank/DDBJ whole genome shotgun (WGS) entry which is preliminary data.</text>
</comment>
<sequence length="177" mass="19590">MKKIIPILLTSLSLILFETLIAKNEQHLATGQSIYVSLAPADPRALLQGDYMALRYNLNFVGAIVQAPWGALPLAYVLVDSQGRVLKTSFKQDILLGQGRVYPLQLKMGHGERPFPASDSYFFAEGLAGCYEQARFALFKVSAEGKPLLADLVNEQLQPLHCEAQQKWQEGTEKPVS</sequence>
<evidence type="ECO:0000313" key="2">
    <source>
        <dbReference type="Proteomes" id="UP000267166"/>
    </source>
</evidence>
<dbReference type="InterPro" id="IPR025833">
    <property type="entry name" value="GDYXXLXY"/>
</dbReference>
<dbReference type="AlphaFoldDB" id="A0A498DC79"/>
<proteinExistence type="predicted"/>
<dbReference type="RefSeq" id="WP_121594376.1">
    <property type="nucleotide sequence ID" value="NZ_RCHD01000015.1"/>
</dbReference>
<gene>
    <name evidence="1" type="ORF">D9K80_07900</name>
</gene>
<accession>A0A498DC79</accession>
<evidence type="ECO:0000313" key="1">
    <source>
        <dbReference type="EMBL" id="RLL35547.1"/>
    </source>
</evidence>
<dbReference type="EMBL" id="RCHD01000015">
    <property type="protein sequence ID" value="RLL35547.1"/>
    <property type="molecule type" value="Genomic_DNA"/>
</dbReference>
<dbReference type="Pfam" id="PF14345">
    <property type="entry name" value="GDYXXLXY"/>
    <property type="match status" value="1"/>
</dbReference>
<name>A0A498DC79_9GAMM</name>
<organism evidence="1 2">
    <name type="scientific">Acinetobacter cumulans</name>
    <dbReference type="NCBI Taxonomy" id="2136182"/>
    <lineage>
        <taxon>Bacteria</taxon>
        <taxon>Pseudomonadati</taxon>
        <taxon>Pseudomonadota</taxon>
        <taxon>Gammaproteobacteria</taxon>
        <taxon>Moraxellales</taxon>
        <taxon>Moraxellaceae</taxon>
        <taxon>Acinetobacter</taxon>
    </lineage>
</organism>
<reference evidence="1 2" key="1">
    <citation type="submission" date="2018-09" db="EMBL/GenBank/DDBJ databases">
        <title>The draft genome of Acinetobacter sp. strains.</title>
        <authorList>
            <person name="Qin J."/>
            <person name="Feng Y."/>
            <person name="Zong Z."/>
        </authorList>
    </citation>
    <scope>NUCLEOTIDE SEQUENCE [LARGE SCALE GENOMIC DNA]</scope>
    <source>
        <strain evidence="1 2">WCHAc060003</strain>
    </source>
</reference>
<dbReference type="Proteomes" id="UP000267166">
    <property type="component" value="Unassembled WGS sequence"/>
</dbReference>